<reference evidence="2 3" key="1">
    <citation type="submission" date="2023-07" db="EMBL/GenBank/DDBJ databases">
        <title>Sorghum-associated microbial communities from plants grown in Nebraska, USA.</title>
        <authorList>
            <person name="Schachtman D."/>
        </authorList>
    </citation>
    <scope>NUCLEOTIDE SEQUENCE [LARGE SCALE GENOMIC DNA]</scope>
    <source>
        <strain evidence="2 3">CC523</strain>
    </source>
</reference>
<comment type="caution">
    <text evidence="2">The sequence shown here is derived from an EMBL/GenBank/DDBJ whole genome shotgun (WGS) entry which is preliminary data.</text>
</comment>
<evidence type="ECO:0000313" key="2">
    <source>
        <dbReference type="EMBL" id="MDQ0102161.1"/>
    </source>
</evidence>
<gene>
    <name evidence="2" type="ORF">J2T10_001807</name>
</gene>
<organism evidence="2 3">
    <name type="scientific">Paenarthrobacter nicotinovorans</name>
    <name type="common">Arthrobacter nicotinovorans</name>
    <dbReference type="NCBI Taxonomy" id="29320"/>
    <lineage>
        <taxon>Bacteria</taxon>
        <taxon>Bacillati</taxon>
        <taxon>Actinomycetota</taxon>
        <taxon>Actinomycetes</taxon>
        <taxon>Micrococcales</taxon>
        <taxon>Micrococcaceae</taxon>
        <taxon>Paenarthrobacter</taxon>
    </lineage>
</organism>
<dbReference type="Proteomes" id="UP001244563">
    <property type="component" value="Unassembled WGS sequence"/>
</dbReference>
<keyword evidence="1" id="KW-0472">Membrane</keyword>
<proteinExistence type="predicted"/>
<accession>A0ABT9TM83</accession>
<evidence type="ECO:0000256" key="1">
    <source>
        <dbReference type="SAM" id="Phobius"/>
    </source>
</evidence>
<dbReference type="EMBL" id="JAUSSW010000004">
    <property type="protein sequence ID" value="MDQ0102161.1"/>
    <property type="molecule type" value="Genomic_DNA"/>
</dbReference>
<name>A0ABT9TM83_PAENI</name>
<evidence type="ECO:0000313" key="3">
    <source>
        <dbReference type="Proteomes" id="UP001244563"/>
    </source>
</evidence>
<protein>
    <submittedName>
        <fullName evidence="2">Uncharacterized protein</fullName>
    </submittedName>
</protein>
<keyword evidence="3" id="KW-1185">Reference proteome</keyword>
<keyword evidence="1" id="KW-1133">Transmembrane helix</keyword>
<keyword evidence="1" id="KW-0812">Transmembrane</keyword>
<sequence>MATASFLVFWILWGIDSFGGSDVPDLPWFSLRLISFALFVAFSIYGWRKQKELVPLINQRFAAEFAAHTKEDYPKDVDILKVQQSVAVMRADGSVRLWGVKRKKNVFNVFPMT</sequence>
<feature type="transmembrane region" description="Helical" evidence="1">
    <location>
        <begin position="29"/>
        <end position="47"/>
    </location>
</feature>